<name>A0A7G9R796_9ACTN</name>
<dbReference type="InterPro" id="IPR011006">
    <property type="entry name" value="CheY-like_superfamily"/>
</dbReference>
<feature type="domain" description="Response regulatory" evidence="8">
    <location>
        <begin position="2"/>
        <end position="116"/>
    </location>
</feature>
<evidence type="ECO:0000259" key="9">
    <source>
        <dbReference type="PROSITE" id="PS51755"/>
    </source>
</evidence>
<dbReference type="FunFam" id="3.40.50.2300:FF:000001">
    <property type="entry name" value="DNA-binding response regulator PhoB"/>
    <property type="match status" value="1"/>
</dbReference>
<evidence type="ECO:0000256" key="5">
    <source>
        <dbReference type="ARBA" id="ARBA00023163"/>
    </source>
</evidence>
<dbReference type="KEGG" id="nmes:H9L09_12780"/>
<dbReference type="GO" id="GO:0000976">
    <property type="term" value="F:transcription cis-regulatory region binding"/>
    <property type="evidence" value="ECO:0007669"/>
    <property type="project" value="TreeGrafter"/>
</dbReference>
<dbReference type="InterPro" id="IPR036388">
    <property type="entry name" value="WH-like_DNA-bd_sf"/>
</dbReference>
<dbReference type="CDD" id="cd00383">
    <property type="entry name" value="trans_reg_C"/>
    <property type="match status" value="1"/>
</dbReference>
<evidence type="ECO:0000313" key="10">
    <source>
        <dbReference type="EMBL" id="QNN51471.1"/>
    </source>
</evidence>
<evidence type="ECO:0000256" key="2">
    <source>
        <dbReference type="ARBA" id="ARBA00023012"/>
    </source>
</evidence>
<keyword evidence="1 6" id="KW-0597">Phosphoprotein</keyword>
<evidence type="ECO:0000256" key="1">
    <source>
        <dbReference type="ARBA" id="ARBA00022553"/>
    </source>
</evidence>
<dbReference type="SMART" id="SM00448">
    <property type="entry name" value="REC"/>
    <property type="match status" value="1"/>
</dbReference>
<proteinExistence type="predicted"/>
<dbReference type="InterPro" id="IPR016032">
    <property type="entry name" value="Sig_transdc_resp-reg_C-effctor"/>
</dbReference>
<keyword evidence="5" id="KW-0804">Transcription</keyword>
<reference evidence="10 11" key="1">
    <citation type="submission" date="2020-08" db="EMBL/GenBank/DDBJ databases">
        <title>Genome sequence of Nocardioides mesophilus KACC 16243T.</title>
        <authorList>
            <person name="Hyun D.-W."/>
            <person name="Bae J.-W."/>
        </authorList>
    </citation>
    <scope>NUCLEOTIDE SEQUENCE [LARGE SCALE GENOMIC DNA]</scope>
    <source>
        <strain evidence="10 11">KACC 16243</strain>
    </source>
</reference>
<keyword evidence="11" id="KW-1185">Reference proteome</keyword>
<feature type="DNA-binding region" description="OmpR/PhoB-type" evidence="7">
    <location>
        <begin position="123"/>
        <end position="220"/>
    </location>
</feature>
<dbReference type="GO" id="GO:0005829">
    <property type="term" value="C:cytosol"/>
    <property type="evidence" value="ECO:0007669"/>
    <property type="project" value="TreeGrafter"/>
</dbReference>
<keyword evidence="3" id="KW-0805">Transcription regulation</keyword>
<dbReference type="CDD" id="cd17574">
    <property type="entry name" value="REC_OmpR"/>
    <property type="match status" value="1"/>
</dbReference>
<protein>
    <submittedName>
        <fullName evidence="10">Response regulator transcription factor</fullName>
    </submittedName>
</protein>
<dbReference type="RefSeq" id="WP_187577307.1">
    <property type="nucleotide sequence ID" value="NZ_CP060713.1"/>
</dbReference>
<evidence type="ECO:0000256" key="7">
    <source>
        <dbReference type="PROSITE-ProRule" id="PRU01091"/>
    </source>
</evidence>
<dbReference type="Pfam" id="PF00072">
    <property type="entry name" value="Response_reg"/>
    <property type="match status" value="1"/>
</dbReference>
<dbReference type="Gene3D" id="1.10.10.10">
    <property type="entry name" value="Winged helix-like DNA-binding domain superfamily/Winged helix DNA-binding domain"/>
    <property type="match status" value="1"/>
</dbReference>
<dbReference type="Gene3D" id="6.10.250.690">
    <property type="match status" value="1"/>
</dbReference>
<dbReference type="PANTHER" id="PTHR48111">
    <property type="entry name" value="REGULATOR OF RPOS"/>
    <property type="match status" value="1"/>
</dbReference>
<keyword evidence="4 7" id="KW-0238">DNA-binding</keyword>
<evidence type="ECO:0000256" key="4">
    <source>
        <dbReference type="ARBA" id="ARBA00023125"/>
    </source>
</evidence>
<dbReference type="EMBL" id="CP060713">
    <property type="protein sequence ID" value="QNN51471.1"/>
    <property type="molecule type" value="Genomic_DNA"/>
</dbReference>
<dbReference type="PROSITE" id="PS50110">
    <property type="entry name" value="RESPONSE_REGULATORY"/>
    <property type="match status" value="1"/>
</dbReference>
<dbReference type="Gene3D" id="3.40.50.2300">
    <property type="match status" value="1"/>
</dbReference>
<organism evidence="10 11">
    <name type="scientific">Nocardioides mesophilus</name>
    <dbReference type="NCBI Taxonomy" id="433659"/>
    <lineage>
        <taxon>Bacteria</taxon>
        <taxon>Bacillati</taxon>
        <taxon>Actinomycetota</taxon>
        <taxon>Actinomycetes</taxon>
        <taxon>Propionibacteriales</taxon>
        <taxon>Nocardioidaceae</taxon>
        <taxon>Nocardioides</taxon>
    </lineage>
</organism>
<gene>
    <name evidence="10" type="ORF">H9L09_12780</name>
</gene>
<dbReference type="GO" id="GO:0000156">
    <property type="term" value="F:phosphorelay response regulator activity"/>
    <property type="evidence" value="ECO:0007669"/>
    <property type="project" value="TreeGrafter"/>
</dbReference>
<evidence type="ECO:0000313" key="11">
    <source>
        <dbReference type="Proteomes" id="UP000515947"/>
    </source>
</evidence>
<dbReference type="AlphaFoldDB" id="A0A7G9R796"/>
<dbReference type="PANTHER" id="PTHR48111:SF1">
    <property type="entry name" value="TWO-COMPONENT RESPONSE REGULATOR ORR33"/>
    <property type="match status" value="1"/>
</dbReference>
<dbReference type="SUPFAM" id="SSF52172">
    <property type="entry name" value="CheY-like"/>
    <property type="match status" value="1"/>
</dbReference>
<dbReference type="PROSITE" id="PS51755">
    <property type="entry name" value="OMPR_PHOB"/>
    <property type="match status" value="1"/>
</dbReference>
<keyword evidence="2" id="KW-0902">Two-component regulatory system</keyword>
<dbReference type="GO" id="GO:0032993">
    <property type="term" value="C:protein-DNA complex"/>
    <property type="evidence" value="ECO:0007669"/>
    <property type="project" value="TreeGrafter"/>
</dbReference>
<feature type="domain" description="OmpR/PhoB-type" evidence="9">
    <location>
        <begin position="123"/>
        <end position="220"/>
    </location>
</feature>
<sequence length="222" mass="24748">MHVLVVDDEPRMVELVRRYLDDLGIRSSGCYDGESALAACRAGDVDAVVLDLMLPRMSGTTVCRTLRAEGDDVPVLMLTARGAVHERVAGLEAGADDYLVKPFALEELHARLRAILRRKEPGTSARRLGDVVLDPELHRCWVADIEVKLSRREFAVLRTLLDPPGRVVSRQRLLDEVWDNEVELQSNAIEVHVSKLRAHLEASSSVRIGTVRGVGYRLERLP</sequence>
<dbReference type="InterPro" id="IPR039420">
    <property type="entry name" value="WalR-like"/>
</dbReference>
<dbReference type="Proteomes" id="UP000515947">
    <property type="component" value="Chromosome"/>
</dbReference>
<dbReference type="InterPro" id="IPR001789">
    <property type="entry name" value="Sig_transdc_resp-reg_receiver"/>
</dbReference>
<evidence type="ECO:0000259" key="8">
    <source>
        <dbReference type="PROSITE" id="PS50110"/>
    </source>
</evidence>
<dbReference type="SMART" id="SM00862">
    <property type="entry name" value="Trans_reg_C"/>
    <property type="match status" value="1"/>
</dbReference>
<dbReference type="SUPFAM" id="SSF46894">
    <property type="entry name" value="C-terminal effector domain of the bipartite response regulators"/>
    <property type="match status" value="1"/>
</dbReference>
<dbReference type="Pfam" id="PF00486">
    <property type="entry name" value="Trans_reg_C"/>
    <property type="match status" value="1"/>
</dbReference>
<accession>A0A7G9R796</accession>
<evidence type="ECO:0000256" key="3">
    <source>
        <dbReference type="ARBA" id="ARBA00023015"/>
    </source>
</evidence>
<dbReference type="GO" id="GO:0006355">
    <property type="term" value="P:regulation of DNA-templated transcription"/>
    <property type="evidence" value="ECO:0007669"/>
    <property type="project" value="InterPro"/>
</dbReference>
<feature type="modified residue" description="4-aspartylphosphate" evidence="6">
    <location>
        <position position="51"/>
    </location>
</feature>
<dbReference type="InterPro" id="IPR001867">
    <property type="entry name" value="OmpR/PhoB-type_DNA-bd"/>
</dbReference>
<evidence type="ECO:0000256" key="6">
    <source>
        <dbReference type="PROSITE-ProRule" id="PRU00169"/>
    </source>
</evidence>